<evidence type="ECO:0000313" key="1">
    <source>
        <dbReference type="EMBL" id="KAI4382622.1"/>
    </source>
</evidence>
<name>A0ACB9RW04_9MYRT</name>
<organism evidence="1 2">
    <name type="scientific">Melastoma candidum</name>
    <dbReference type="NCBI Taxonomy" id="119954"/>
    <lineage>
        <taxon>Eukaryota</taxon>
        <taxon>Viridiplantae</taxon>
        <taxon>Streptophyta</taxon>
        <taxon>Embryophyta</taxon>
        <taxon>Tracheophyta</taxon>
        <taxon>Spermatophyta</taxon>
        <taxon>Magnoliopsida</taxon>
        <taxon>eudicotyledons</taxon>
        <taxon>Gunneridae</taxon>
        <taxon>Pentapetalae</taxon>
        <taxon>rosids</taxon>
        <taxon>malvids</taxon>
        <taxon>Myrtales</taxon>
        <taxon>Melastomataceae</taxon>
        <taxon>Melastomatoideae</taxon>
        <taxon>Melastomateae</taxon>
        <taxon>Melastoma</taxon>
    </lineage>
</organism>
<evidence type="ECO:0000313" key="2">
    <source>
        <dbReference type="Proteomes" id="UP001057402"/>
    </source>
</evidence>
<comment type="caution">
    <text evidence="1">The sequence shown here is derived from an EMBL/GenBank/DDBJ whole genome shotgun (WGS) entry which is preliminary data.</text>
</comment>
<protein>
    <submittedName>
        <fullName evidence="1">Uncharacterized protein</fullName>
    </submittedName>
</protein>
<sequence length="321" mass="35881">MSVLMSLPLVTPCPNQLKLFSLNSHRSPLKLPIAGREVAWEVSIWKDKALTVEYLHASSNPTRHFRGYSFTDSGTFSMDWGEGDRELEETVDSASPWEGAIIYKRNPSVTHVEYCTTLERLGMEKLSTDVSRNRASAMGIRVTNDVKDFLDGTPVQISVDVTRKKKKLRLDGIIKTVLTLGCNRCGEPAAECVYTNFSMMLTEEPIEESEVIDMGTIFGEDKAESSLGSNGGEEDDEEASIDPDDMLYFPKEEKEIDISKNIRDLVHVEITINAICDPLCKGMCLQCGMNLNTSRCKCKKKQMEKDTSGPLGNLKKQMMTK</sequence>
<gene>
    <name evidence="1" type="ORF">MLD38_008562</name>
</gene>
<proteinExistence type="predicted"/>
<accession>A0ACB9RW04</accession>
<dbReference type="EMBL" id="CM042882">
    <property type="protein sequence ID" value="KAI4382622.1"/>
    <property type="molecule type" value="Genomic_DNA"/>
</dbReference>
<dbReference type="Proteomes" id="UP001057402">
    <property type="component" value="Chromosome 3"/>
</dbReference>
<keyword evidence="2" id="KW-1185">Reference proteome</keyword>
<reference evidence="2" key="1">
    <citation type="journal article" date="2023" name="Front. Plant Sci.">
        <title>Chromosomal-level genome assembly of Melastoma candidum provides insights into trichome evolution.</title>
        <authorList>
            <person name="Zhong Y."/>
            <person name="Wu W."/>
            <person name="Sun C."/>
            <person name="Zou P."/>
            <person name="Liu Y."/>
            <person name="Dai S."/>
            <person name="Zhou R."/>
        </authorList>
    </citation>
    <scope>NUCLEOTIDE SEQUENCE [LARGE SCALE GENOMIC DNA]</scope>
</reference>